<protein>
    <submittedName>
        <fullName evidence="1">Uncharacterized protein</fullName>
    </submittedName>
</protein>
<dbReference type="AlphaFoldDB" id="E3G1P9"/>
<proteinExistence type="predicted"/>
<evidence type="ECO:0000313" key="1">
    <source>
        <dbReference type="EMBL" id="ADO46854.1"/>
    </source>
</evidence>
<reference evidence="1 2" key="2">
    <citation type="journal article" date="2011" name="Stand. Genomic Sci.">
        <title>Complete genome sequence of 'Enterobacter lignolyticus' SCF1.</title>
        <authorList>
            <person name="Deangelis K.M."/>
            <person name="D'Haeseleer P."/>
            <person name="Chivian D."/>
            <person name="Fortney J.L."/>
            <person name="Khudyakov J."/>
            <person name="Simmons B."/>
            <person name="Woo H."/>
            <person name="Arkin A.P."/>
            <person name="Davenport K.W."/>
            <person name="Goodwin L."/>
            <person name="Chen A."/>
            <person name="Ivanova N."/>
            <person name="Kyrpides N.C."/>
            <person name="Mavromatis K."/>
            <person name="Woyke T."/>
            <person name="Hazen T.C."/>
        </authorList>
    </citation>
    <scope>NUCLEOTIDE SEQUENCE [LARGE SCALE GENOMIC DNA]</scope>
    <source>
        <strain evidence="1 2">SCF1</strain>
    </source>
</reference>
<sequence>MTKLSKLLTKPRLFFVDAIEKRKTSVMEMIENIGITPEIVQAQEALSVYKGAPRVNLVIIDNINDSCMNKTNALKYQCRTLEKYTNFNRIYYISDSITSTNSSHVVYSTYSDFYDNIVSRLPPKIEYFVFIGLNFFFLRETNVNHFINEHRSAITYVKKQIADNDTLQDIFNSIYDDFKYNFKPTENYCCVDNTLLNQYHQLLSKINHLDTYIFTFLPIINAANSYGSNCIETKIQFANLSGGYYEKFMWIQTVHGSERCPLAVTFNKLNDDTEGYIEFLDSITPHSSRLEEEIFVNVTTNVLVSNT</sequence>
<name>E3G1P9_ENTLS</name>
<reference evidence="2" key="1">
    <citation type="submission" date="2010-10" db="EMBL/GenBank/DDBJ databases">
        <title>Complete sequence of Enterobacter cloacae SCF1.</title>
        <authorList>
            <consortium name="US DOE Joint Genome Institute"/>
            <person name="Lucas S."/>
            <person name="Copeland A."/>
            <person name="Lapidus A."/>
            <person name="Cheng J.-F."/>
            <person name="Bruce D."/>
            <person name="Goodwin L."/>
            <person name="Pitluck S."/>
            <person name="Davenport K."/>
            <person name="Detter J.C."/>
            <person name="Han C."/>
            <person name="Tapia R."/>
            <person name="Land M."/>
            <person name="Hauser L."/>
            <person name="Chang Y.-J."/>
            <person name="Jeffries C."/>
            <person name="Kyrpides N."/>
            <person name="Ivanova N."/>
            <person name="Mikhailova N."/>
            <person name="DeAngelis K."/>
            <person name="Arkin A.P."/>
            <person name="Chivian D."/>
            <person name="Edwards B."/>
            <person name="Woo H."/>
            <person name="Hazen T.C."/>
            <person name="Woyke T."/>
        </authorList>
    </citation>
    <scope>NUCLEOTIDE SEQUENCE [LARGE SCALE GENOMIC DNA]</scope>
    <source>
        <strain evidence="2">SCF1</strain>
    </source>
</reference>
<dbReference type="STRING" id="701347.Entcl_0577"/>
<evidence type="ECO:0000313" key="2">
    <source>
        <dbReference type="Proteomes" id="UP000006872"/>
    </source>
</evidence>
<gene>
    <name evidence="1" type="ordered locus">Entcl_0577</name>
</gene>
<dbReference type="EMBL" id="CP002272">
    <property type="protein sequence ID" value="ADO46854.1"/>
    <property type="molecule type" value="Genomic_DNA"/>
</dbReference>
<dbReference type="Proteomes" id="UP000006872">
    <property type="component" value="Chromosome"/>
</dbReference>
<dbReference type="KEGG" id="esc:Entcl_0577"/>
<keyword evidence="2" id="KW-1185">Reference proteome</keyword>
<accession>E3G1P9</accession>
<dbReference type="HOGENOM" id="CLU_905343_0_0_6"/>
<organism evidence="1 2">
    <name type="scientific">Enterobacter lignolyticus (strain SCF1)</name>
    <dbReference type="NCBI Taxonomy" id="701347"/>
    <lineage>
        <taxon>Bacteria</taxon>
        <taxon>Pseudomonadati</taxon>
        <taxon>Pseudomonadota</taxon>
        <taxon>Gammaproteobacteria</taxon>
        <taxon>Enterobacterales</taxon>
        <taxon>Enterobacteriaceae</taxon>
        <taxon>Pluralibacter</taxon>
    </lineage>
</organism>